<dbReference type="EMBL" id="AYSA01000577">
    <property type="protein sequence ID" value="ESZ90770.1"/>
    <property type="molecule type" value="Genomic_DNA"/>
</dbReference>
<organism evidence="2 3">
    <name type="scientific">Sclerotinia borealis (strain F-4128)</name>
    <dbReference type="NCBI Taxonomy" id="1432307"/>
    <lineage>
        <taxon>Eukaryota</taxon>
        <taxon>Fungi</taxon>
        <taxon>Dikarya</taxon>
        <taxon>Ascomycota</taxon>
        <taxon>Pezizomycotina</taxon>
        <taxon>Leotiomycetes</taxon>
        <taxon>Helotiales</taxon>
        <taxon>Sclerotiniaceae</taxon>
        <taxon>Sclerotinia</taxon>
    </lineage>
</organism>
<feature type="region of interest" description="Disordered" evidence="1">
    <location>
        <begin position="209"/>
        <end position="236"/>
    </location>
</feature>
<feature type="compositionally biased region" description="Acidic residues" evidence="1">
    <location>
        <begin position="214"/>
        <end position="233"/>
    </location>
</feature>
<dbReference type="HOGENOM" id="CLU_1111234_0_0_1"/>
<accession>W9C878</accession>
<gene>
    <name evidence="2" type="ORF">SBOR_8841</name>
</gene>
<dbReference type="AlphaFoldDB" id="W9C878"/>
<proteinExistence type="predicted"/>
<evidence type="ECO:0000256" key="1">
    <source>
        <dbReference type="SAM" id="MobiDB-lite"/>
    </source>
</evidence>
<keyword evidence="3" id="KW-1185">Reference proteome</keyword>
<dbReference type="Proteomes" id="UP000019487">
    <property type="component" value="Unassembled WGS sequence"/>
</dbReference>
<evidence type="ECO:0000313" key="3">
    <source>
        <dbReference type="Proteomes" id="UP000019487"/>
    </source>
</evidence>
<dbReference type="OrthoDB" id="3555370at2759"/>
<reference evidence="2 3" key="1">
    <citation type="journal article" date="2014" name="Genome Announc.">
        <title>Draft genome sequence of Sclerotinia borealis, a psychrophilic plant pathogenic fungus.</title>
        <authorList>
            <person name="Mardanov A.V."/>
            <person name="Beletsky A.V."/>
            <person name="Kadnikov V.V."/>
            <person name="Ignatov A.N."/>
            <person name="Ravin N.V."/>
        </authorList>
    </citation>
    <scope>NUCLEOTIDE SEQUENCE [LARGE SCALE GENOMIC DNA]</scope>
    <source>
        <strain evidence="3">F-4157</strain>
    </source>
</reference>
<protein>
    <submittedName>
        <fullName evidence="2">Uncharacterized protein</fullName>
    </submittedName>
</protein>
<evidence type="ECO:0000313" key="2">
    <source>
        <dbReference type="EMBL" id="ESZ90770.1"/>
    </source>
</evidence>
<name>W9C878_SCLBF</name>
<sequence>MCKTTHTHFTCRCTHLIVHSCALDFPLGRLVCPPPHLVKKDIYVYADCDDCLVAFSIREERAAKKASERWMSMIGEVMGEVMGGEEGDADGVDGVDIDISEEDREEIRDGDMVEIAEGVEIQRGVGCGGIEEGEWEGEVFDMEMELERDLRVLVGKYEAEADNETEDSQLETAQLDIQNEIDQADDDTGENDDIAAAAQLLAALGQVENSEMITEGEGEGEDVEDKDEDEDREFSEHVQTIMKNLRKLRRERRDMHVKIGATDIERQEEARLLISDCEERGESASGQCGFGL</sequence>
<comment type="caution">
    <text evidence="2">The sequence shown here is derived from an EMBL/GenBank/DDBJ whole genome shotgun (WGS) entry which is preliminary data.</text>
</comment>